<evidence type="ECO:0000313" key="2">
    <source>
        <dbReference type="EMBL" id="KUM51384.1"/>
    </source>
</evidence>
<sequence length="64" mass="7585">MRLGSVYLYTFVLVKWQSINMFLIPFFHLFKELLNFLLELGCVSIPCSRKHNLRDQGSVHSCFF</sequence>
<accession>A0A101M5T3</accession>
<keyword evidence="1" id="KW-1133">Transmembrane helix</keyword>
<name>A0A101M5T3_PICGL</name>
<dbReference type="EMBL" id="LKAM01000001">
    <property type="protein sequence ID" value="KUM51384.1"/>
    <property type="molecule type" value="Genomic_DNA"/>
</dbReference>
<geneLocation type="mitochondrion" evidence="2"/>
<proteinExistence type="predicted"/>
<gene>
    <name evidence="2" type="ORF">ABT39_MTgene1231</name>
</gene>
<dbReference type="AlphaFoldDB" id="A0A101M5T3"/>
<evidence type="ECO:0000256" key="1">
    <source>
        <dbReference type="SAM" id="Phobius"/>
    </source>
</evidence>
<comment type="caution">
    <text evidence="2">The sequence shown here is derived from an EMBL/GenBank/DDBJ whole genome shotgun (WGS) entry which is preliminary data.</text>
</comment>
<protein>
    <submittedName>
        <fullName evidence="2">Uncharacterized protein</fullName>
    </submittedName>
</protein>
<organism evidence="2">
    <name type="scientific">Picea glauca</name>
    <name type="common">White spruce</name>
    <name type="synonym">Pinus glauca</name>
    <dbReference type="NCBI Taxonomy" id="3330"/>
    <lineage>
        <taxon>Eukaryota</taxon>
        <taxon>Viridiplantae</taxon>
        <taxon>Streptophyta</taxon>
        <taxon>Embryophyta</taxon>
        <taxon>Tracheophyta</taxon>
        <taxon>Spermatophyta</taxon>
        <taxon>Pinopsida</taxon>
        <taxon>Pinidae</taxon>
        <taxon>Conifers I</taxon>
        <taxon>Pinales</taxon>
        <taxon>Pinaceae</taxon>
        <taxon>Picea</taxon>
    </lineage>
</organism>
<keyword evidence="1" id="KW-0812">Transmembrane</keyword>
<feature type="transmembrane region" description="Helical" evidence="1">
    <location>
        <begin position="6"/>
        <end position="30"/>
    </location>
</feature>
<keyword evidence="2" id="KW-0496">Mitochondrion</keyword>
<keyword evidence="1" id="KW-0472">Membrane</keyword>
<reference evidence="2" key="1">
    <citation type="journal article" date="2015" name="Genome Biol. Evol.">
        <title>Organellar Genomes of White Spruce (Picea glauca): Assembly and Annotation.</title>
        <authorList>
            <person name="Jackman S.D."/>
            <person name="Warren R.L."/>
            <person name="Gibb E.A."/>
            <person name="Vandervalk B.P."/>
            <person name="Mohamadi H."/>
            <person name="Chu J."/>
            <person name="Raymond A."/>
            <person name="Pleasance S."/>
            <person name="Coope R."/>
            <person name="Wildung M.R."/>
            <person name="Ritland C.E."/>
            <person name="Bousquet J."/>
            <person name="Jones S.J."/>
            <person name="Bohlmann J."/>
            <person name="Birol I."/>
        </authorList>
    </citation>
    <scope>NUCLEOTIDE SEQUENCE [LARGE SCALE GENOMIC DNA]</scope>
    <source>
        <tissue evidence="2">Flushing bud</tissue>
    </source>
</reference>